<dbReference type="PANTHER" id="PTHR43085:SF57">
    <property type="entry name" value="CARBOHYDRATE KINASE PFKB DOMAIN-CONTAINING PROTEIN"/>
    <property type="match status" value="1"/>
</dbReference>
<dbReference type="InterPro" id="IPR011611">
    <property type="entry name" value="PfkB_dom"/>
</dbReference>
<dbReference type="RefSeq" id="WP_183400169.1">
    <property type="nucleotide sequence ID" value="NZ_JACIDS010000004.1"/>
</dbReference>
<comment type="similarity">
    <text evidence="1">Belongs to the carbohydrate kinase PfkB family.</text>
</comment>
<sequence length="292" mass="30943">MSRAVVTGFSSSDYALRLRGPMVADKTTTIDWRPGEWPRVGGPPAFIASAMVRAGFADVVPVSWVGQDRDSETFRAALSDAGVDIGGIAQLPGRMPTSVLAYGPDGGCHCLFDPAITVPQRLDERQSALVARADWVCLTVGPPEVTEQVLALIRPESKLVWSVKVDERVMPGDLAARVAARADIAAWSRGEAEFAAKAFAGSATDRPDRLLIETRGGNGVILRAGGEEARFPVRAIETSDTTGAGDTFLGGFLAAFIQEPGDARAAIRHGIAAVEALLKARLRNNHQGSETP</sequence>
<evidence type="ECO:0000256" key="1">
    <source>
        <dbReference type="ARBA" id="ARBA00010688"/>
    </source>
</evidence>
<keyword evidence="2 5" id="KW-0808">Transferase</keyword>
<reference evidence="5 6" key="1">
    <citation type="submission" date="2020-08" db="EMBL/GenBank/DDBJ databases">
        <title>Genomic Encyclopedia of Type Strains, Phase IV (KMG-IV): sequencing the most valuable type-strain genomes for metagenomic binning, comparative biology and taxonomic classification.</title>
        <authorList>
            <person name="Goeker M."/>
        </authorList>
    </citation>
    <scope>NUCLEOTIDE SEQUENCE [LARGE SCALE GENOMIC DNA]</scope>
    <source>
        <strain evidence="5 6">DSM 25966</strain>
    </source>
</reference>
<gene>
    <name evidence="5" type="ORF">GGR25_003613</name>
</gene>
<dbReference type="GO" id="GO:0004747">
    <property type="term" value="F:ribokinase activity"/>
    <property type="evidence" value="ECO:0007669"/>
    <property type="project" value="UniProtKB-EC"/>
</dbReference>
<keyword evidence="6" id="KW-1185">Reference proteome</keyword>
<dbReference type="PROSITE" id="PS00584">
    <property type="entry name" value="PFKB_KINASES_2"/>
    <property type="match status" value="1"/>
</dbReference>
<dbReference type="InterPro" id="IPR029056">
    <property type="entry name" value="Ribokinase-like"/>
</dbReference>
<dbReference type="InterPro" id="IPR050306">
    <property type="entry name" value="PfkB_Carbo_kinase"/>
</dbReference>
<proteinExistence type="inferred from homology"/>
<keyword evidence="3 5" id="KW-0418">Kinase</keyword>
<dbReference type="SUPFAM" id="SSF53613">
    <property type="entry name" value="Ribokinase-like"/>
    <property type="match status" value="1"/>
</dbReference>
<evidence type="ECO:0000313" key="5">
    <source>
        <dbReference type="EMBL" id="MBB3932555.1"/>
    </source>
</evidence>
<dbReference type="InterPro" id="IPR002173">
    <property type="entry name" value="Carboh/pur_kinase_PfkB_CS"/>
</dbReference>
<feature type="domain" description="Carbohydrate kinase PfkB" evidence="4">
    <location>
        <begin position="39"/>
        <end position="272"/>
    </location>
</feature>
<dbReference type="EMBL" id="JACIDS010000004">
    <property type="protein sequence ID" value="MBB3932555.1"/>
    <property type="molecule type" value="Genomic_DNA"/>
</dbReference>
<evidence type="ECO:0000313" key="6">
    <source>
        <dbReference type="Proteomes" id="UP000553963"/>
    </source>
</evidence>
<dbReference type="PANTHER" id="PTHR43085">
    <property type="entry name" value="HEXOKINASE FAMILY MEMBER"/>
    <property type="match status" value="1"/>
</dbReference>
<dbReference type="Pfam" id="PF00294">
    <property type="entry name" value="PfkB"/>
    <property type="match status" value="1"/>
</dbReference>
<protein>
    <submittedName>
        <fullName evidence="5">Ribokinase</fullName>
        <ecNumber evidence="5">2.7.1.15</ecNumber>
    </submittedName>
</protein>
<dbReference type="Proteomes" id="UP000553963">
    <property type="component" value="Unassembled WGS sequence"/>
</dbReference>
<dbReference type="EC" id="2.7.1.15" evidence="5"/>
<organism evidence="5 6">
    <name type="scientific">Kaistia hirudinis</name>
    <dbReference type="NCBI Taxonomy" id="1293440"/>
    <lineage>
        <taxon>Bacteria</taxon>
        <taxon>Pseudomonadati</taxon>
        <taxon>Pseudomonadota</taxon>
        <taxon>Alphaproteobacteria</taxon>
        <taxon>Hyphomicrobiales</taxon>
        <taxon>Kaistiaceae</taxon>
        <taxon>Kaistia</taxon>
    </lineage>
</organism>
<evidence type="ECO:0000259" key="4">
    <source>
        <dbReference type="Pfam" id="PF00294"/>
    </source>
</evidence>
<name>A0A840AVU3_9HYPH</name>
<dbReference type="Gene3D" id="3.40.1190.20">
    <property type="match status" value="1"/>
</dbReference>
<comment type="caution">
    <text evidence="5">The sequence shown here is derived from an EMBL/GenBank/DDBJ whole genome shotgun (WGS) entry which is preliminary data.</text>
</comment>
<evidence type="ECO:0000256" key="2">
    <source>
        <dbReference type="ARBA" id="ARBA00022679"/>
    </source>
</evidence>
<evidence type="ECO:0000256" key="3">
    <source>
        <dbReference type="ARBA" id="ARBA00022777"/>
    </source>
</evidence>
<accession>A0A840AVU3</accession>
<dbReference type="AlphaFoldDB" id="A0A840AVU3"/>